<reference evidence="1 2" key="1">
    <citation type="submission" date="2016-10" db="EMBL/GenBank/DDBJ databases">
        <title>Comparative genomics uncovers the prolific and rare metabolic potential of the cyanobacterial genus Moorea.</title>
        <authorList>
            <person name="Leao T."/>
            <person name="Castelao G."/>
            <person name="Korobeynikov A."/>
            <person name="Monroe E.A."/>
            <person name="Podell S."/>
            <person name="Glukhov E."/>
            <person name="Allen E."/>
            <person name="Gerwick W.H."/>
            <person name="Gerwick L."/>
        </authorList>
    </citation>
    <scope>NUCLEOTIDE SEQUENCE [LARGE SCALE GENOMIC DNA]</scope>
    <source>
        <strain evidence="1 2">PNG5-198</strain>
    </source>
</reference>
<dbReference type="AlphaFoldDB" id="A0A1U7N1D8"/>
<organism evidence="1 2">
    <name type="scientific">Moorena bouillonii PNG</name>
    <dbReference type="NCBI Taxonomy" id="568701"/>
    <lineage>
        <taxon>Bacteria</taxon>
        <taxon>Bacillati</taxon>
        <taxon>Cyanobacteriota</taxon>
        <taxon>Cyanophyceae</taxon>
        <taxon>Coleofasciculales</taxon>
        <taxon>Coleofasciculaceae</taxon>
        <taxon>Moorena</taxon>
    </lineage>
</organism>
<sequence length="80" mass="9133">MKKHYILSINPNADYQWEQCTLRDPITAERPDFAGLIAQAVADQTGSYLAVRQKKPHNEHAQHECGMNFAQGLLEHEDEL</sequence>
<name>A0A1U7N1D8_9CYAN</name>
<gene>
    <name evidence="1" type="ORF">BJP37_12700</name>
</gene>
<evidence type="ECO:0000313" key="1">
    <source>
        <dbReference type="EMBL" id="OLT59760.1"/>
    </source>
</evidence>
<accession>A0A1U7N1D8</accession>
<evidence type="ECO:0000313" key="2">
    <source>
        <dbReference type="Proteomes" id="UP000186657"/>
    </source>
</evidence>
<keyword evidence="2" id="KW-1185">Reference proteome</keyword>
<dbReference type="RefSeq" id="WP_075899409.1">
    <property type="nucleotide sequence ID" value="NZ_MKZS01000001.1"/>
</dbReference>
<proteinExistence type="predicted"/>
<dbReference type="EMBL" id="MKZS01000001">
    <property type="protein sequence ID" value="OLT59760.1"/>
    <property type="molecule type" value="Genomic_DNA"/>
</dbReference>
<protein>
    <submittedName>
        <fullName evidence="1">Uncharacterized protein</fullName>
    </submittedName>
</protein>
<comment type="caution">
    <text evidence="1">The sequence shown here is derived from an EMBL/GenBank/DDBJ whole genome shotgun (WGS) entry which is preliminary data.</text>
</comment>
<dbReference type="Proteomes" id="UP000186657">
    <property type="component" value="Unassembled WGS sequence"/>
</dbReference>